<keyword evidence="7" id="KW-1185">Reference proteome</keyword>
<dbReference type="SUPFAM" id="SSF46785">
    <property type="entry name" value="Winged helix' DNA-binding domain"/>
    <property type="match status" value="1"/>
</dbReference>
<dbReference type="AlphaFoldDB" id="A0A5M7C3C0"/>
<dbReference type="EMBL" id="VWPH01000004">
    <property type="protein sequence ID" value="KAA5834967.1"/>
    <property type="molecule type" value="Genomic_DNA"/>
</dbReference>
<evidence type="ECO:0000256" key="3">
    <source>
        <dbReference type="ARBA" id="ARBA00022691"/>
    </source>
</evidence>
<dbReference type="PANTHER" id="PTHR43712:SF2">
    <property type="entry name" value="O-METHYLTRANSFERASE CICE"/>
    <property type="match status" value="1"/>
</dbReference>
<gene>
    <name evidence="6" type="ORF">F1721_09130</name>
</gene>
<dbReference type="PROSITE" id="PS51683">
    <property type="entry name" value="SAM_OMT_II"/>
    <property type="match status" value="1"/>
</dbReference>
<dbReference type="InterPro" id="IPR016461">
    <property type="entry name" value="COMT-like"/>
</dbReference>
<proteinExistence type="predicted"/>
<dbReference type="Pfam" id="PF08100">
    <property type="entry name" value="Dimerisation"/>
    <property type="match status" value="1"/>
</dbReference>
<comment type="caution">
    <text evidence="6">The sequence shown here is derived from an EMBL/GenBank/DDBJ whole genome shotgun (WGS) entry which is preliminary data.</text>
</comment>
<dbReference type="InterPro" id="IPR001077">
    <property type="entry name" value="COMT_C"/>
</dbReference>
<dbReference type="SMR" id="A0A5M7C3C0"/>
<dbReference type="InterPro" id="IPR036388">
    <property type="entry name" value="WH-like_DNA-bd_sf"/>
</dbReference>
<keyword evidence="2 6" id="KW-0808">Transferase</keyword>
<dbReference type="Proteomes" id="UP000323946">
    <property type="component" value="Unassembled WGS sequence"/>
</dbReference>
<evidence type="ECO:0000259" key="5">
    <source>
        <dbReference type="Pfam" id="PF08100"/>
    </source>
</evidence>
<feature type="domain" description="O-methyltransferase C-terminal" evidence="4">
    <location>
        <begin position="101"/>
        <end position="284"/>
    </location>
</feature>
<dbReference type="GO" id="GO:0008171">
    <property type="term" value="F:O-methyltransferase activity"/>
    <property type="evidence" value="ECO:0007669"/>
    <property type="project" value="InterPro"/>
</dbReference>
<dbReference type="Gene3D" id="3.40.50.150">
    <property type="entry name" value="Vaccinia Virus protein VP39"/>
    <property type="match status" value="1"/>
</dbReference>
<keyword evidence="1 6" id="KW-0489">Methyltransferase</keyword>
<dbReference type="InterPro" id="IPR036390">
    <property type="entry name" value="WH_DNA-bd_sf"/>
</dbReference>
<protein>
    <submittedName>
        <fullName evidence="6">Hydroxyneurosporene methyltransferase</fullName>
    </submittedName>
</protein>
<dbReference type="Pfam" id="PF00891">
    <property type="entry name" value="Methyltransf_2"/>
    <property type="match status" value="1"/>
</dbReference>
<dbReference type="Gene3D" id="1.10.10.10">
    <property type="entry name" value="Winged helix-like DNA-binding domain superfamily/Winged helix DNA-binding domain"/>
    <property type="match status" value="1"/>
</dbReference>
<organism evidence="6 7">
    <name type="scientific">Saccharopolyspora hirsuta</name>
    <dbReference type="NCBI Taxonomy" id="1837"/>
    <lineage>
        <taxon>Bacteria</taxon>
        <taxon>Bacillati</taxon>
        <taxon>Actinomycetota</taxon>
        <taxon>Actinomycetes</taxon>
        <taxon>Pseudonocardiales</taxon>
        <taxon>Pseudonocardiaceae</taxon>
        <taxon>Saccharopolyspora</taxon>
    </lineage>
</organism>
<dbReference type="PIRSF" id="PIRSF005739">
    <property type="entry name" value="O-mtase"/>
    <property type="match status" value="1"/>
</dbReference>
<evidence type="ECO:0000313" key="7">
    <source>
        <dbReference type="Proteomes" id="UP000323946"/>
    </source>
</evidence>
<accession>A0A5M7C3C0</accession>
<dbReference type="OrthoDB" id="3804952at2"/>
<dbReference type="Gene3D" id="1.10.287.1350">
    <property type="match status" value="1"/>
</dbReference>
<keyword evidence="3" id="KW-0949">S-adenosyl-L-methionine</keyword>
<dbReference type="PANTHER" id="PTHR43712">
    <property type="entry name" value="PUTATIVE (AFU_ORTHOLOGUE AFUA_4G14580)-RELATED"/>
    <property type="match status" value="1"/>
</dbReference>
<evidence type="ECO:0000256" key="2">
    <source>
        <dbReference type="ARBA" id="ARBA00022679"/>
    </source>
</evidence>
<dbReference type="RefSeq" id="WP_150066163.1">
    <property type="nucleotide sequence ID" value="NZ_JBEPDJ010000002.1"/>
</dbReference>
<dbReference type="SUPFAM" id="SSF53335">
    <property type="entry name" value="S-adenosyl-L-methionine-dependent methyltransferases"/>
    <property type="match status" value="1"/>
</dbReference>
<dbReference type="GO" id="GO:0046983">
    <property type="term" value="F:protein dimerization activity"/>
    <property type="evidence" value="ECO:0007669"/>
    <property type="project" value="InterPro"/>
</dbReference>
<dbReference type="InterPro" id="IPR012967">
    <property type="entry name" value="COMT_dimerisation"/>
</dbReference>
<evidence type="ECO:0000259" key="4">
    <source>
        <dbReference type="Pfam" id="PF00891"/>
    </source>
</evidence>
<dbReference type="InterPro" id="IPR029063">
    <property type="entry name" value="SAM-dependent_MTases_sf"/>
</dbReference>
<feature type="domain" description="O-methyltransferase dimerisation" evidence="5">
    <location>
        <begin position="6"/>
        <end position="65"/>
    </location>
</feature>
<sequence length="331" mass="36401">MNLVELAMSGWYSRSISTAVRLGIPDLIADRPRKLDELAAVLDVDPAMLRGLLRMLVSAGVVVRDGEAFALREDFAELRSDHPRTMRNVFTLFAETYDDAWAGLGHTVRTGESGYEHVFGVPLYVHLERDADAARVFDAAMAELARPVAAEFVRHHDFSGLSTVVDVGGGSGALLREVLGANPHLSGVVADRGTVCRRGAEDLRRSGDQDLIARLSFAPSDFFADLPAGSDRYLLKNVLFDWSDADRVRILRTIADAMTRPAARLLVLEPLAHHEEDWSSLTRAVFCGSDVPVLDEHRLRALLDEAGFDVLSTARLESTQHTLLECGVRRS</sequence>
<evidence type="ECO:0000313" key="6">
    <source>
        <dbReference type="EMBL" id="KAA5834967.1"/>
    </source>
</evidence>
<reference evidence="6 7" key="1">
    <citation type="submission" date="2019-09" db="EMBL/GenBank/DDBJ databases">
        <title>Draft genome sequence of the thermophilic Saccharopolyspora hirsuta VKM Ac-666T.</title>
        <authorList>
            <person name="Lobastova T.G."/>
            <person name="Fokina V."/>
            <person name="Bragin E.Y."/>
            <person name="Shtratnikova V.Y."/>
            <person name="Starodumova I.P."/>
            <person name="Tarlachkov S.V."/>
            <person name="Donova M.V."/>
        </authorList>
    </citation>
    <scope>NUCLEOTIDE SEQUENCE [LARGE SCALE GENOMIC DNA]</scope>
    <source>
        <strain evidence="6 7">VKM Ac-666</strain>
    </source>
</reference>
<dbReference type="GO" id="GO:0032259">
    <property type="term" value="P:methylation"/>
    <property type="evidence" value="ECO:0007669"/>
    <property type="project" value="UniProtKB-KW"/>
</dbReference>
<name>A0A5M7C3C0_SACHI</name>
<evidence type="ECO:0000256" key="1">
    <source>
        <dbReference type="ARBA" id="ARBA00022603"/>
    </source>
</evidence>